<evidence type="ECO:0000313" key="5">
    <source>
        <dbReference type="EMBL" id="MBW4362767.1"/>
    </source>
</evidence>
<evidence type="ECO:0000256" key="3">
    <source>
        <dbReference type="ARBA" id="ARBA00022723"/>
    </source>
</evidence>
<keyword evidence="1" id="KW-0813">Transport</keyword>
<keyword evidence="2" id="KW-0349">Heme</keyword>
<accession>A0ABS6Y2B6</accession>
<evidence type="ECO:0000313" key="6">
    <source>
        <dbReference type="Proteomes" id="UP000812031"/>
    </source>
</evidence>
<protein>
    <submittedName>
        <fullName evidence="5">Group 1 truncated hemoglobin</fullName>
    </submittedName>
</protein>
<sequence length="129" mass="14354">MENNANEKSLYERLGGTEGISAIVQEVIEAHMVNPGIKARFLPLKDDTQHLAEVKKHVIEFFIMGSGGPQQYSGKDMHSAHVGMNINQGEYMCVMDDIMSALDKNNIDEQSKKDVLAIIYSLKDQMIGV</sequence>
<gene>
    <name evidence="5" type="ORF">KZH69_19985</name>
</gene>
<proteinExistence type="predicted"/>
<dbReference type="Proteomes" id="UP000812031">
    <property type="component" value="Unassembled WGS sequence"/>
</dbReference>
<evidence type="ECO:0000256" key="2">
    <source>
        <dbReference type="ARBA" id="ARBA00022617"/>
    </source>
</evidence>
<keyword evidence="4" id="KW-0408">Iron</keyword>
<evidence type="ECO:0000256" key="4">
    <source>
        <dbReference type="ARBA" id="ARBA00023004"/>
    </source>
</evidence>
<dbReference type="RefSeq" id="WP_219319236.1">
    <property type="nucleotide sequence ID" value="NZ_JAHWYN010000039.1"/>
</dbReference>
<evidence type="ECO:0000256" key="1">
    <source>
        <dbReference type="ARBA" id="ARBA00022448"/>
    </source>
</evidence>
<dbReference type="InterPro" id="IPR001486">
    <property type="entry name" value="Hemoglobin_trunc"/>
</dbReference>
<dbReference type="InterPro" id="IPR019795">
    <property type="entry name" value="Globin_bac-like_CS"/>
</dbReference>
<keyword evidence="6" id="KW-1185">Reference proteome</keyword>
<name>A0ABS6Y2B6_9FLAO</name>
<dbReference type="PROSITE" id="PS01213">
    <property type="entry name" value="GLOBIN_FAM_2"/>
    <property type="match status" value="1"/>
</dbReference>
<reference evidence="5 6" key="1">
    <citation type="submission" date="2021-07" db="EMBL/GenBank/DDBJ databases">
        <title>Flavobacterium sp. nov. isolated from sediment on the Taihu Lake.</title>
        <authorList>
            <person name="Qu J.-H."/>
        </authorList>
    </citation>
    <scope>NUCLEOTIDE SEQUENCE [LARGE SCALE GENOMIC DNA]</scope>
    <source>
        <strain evidence="5 6">NAS39</strain>
    </source>
</reference>
<comment type="caution">
    <text evidence="5">The sequence shown here is derived from an EMBL/GenBank/DDBJ whole genome shotgun (WGS) entry which is preliminary data.</text>
</comment>
<dbReference type="CDD" id="cd00454">
    <property type="entry name" value="TrHb1_N"/>
    <property type="match status" value="1"/>
</dbReference>
<keyword evidence="3" id="KW-0479">Metal-binding</keyword>
<organism evidence="5 6">
    <name type="scientific">Flavobacterium taihuense</name>
    <dbReference type="NCBI Taxonomy" id="2857508"/>
    <lineage>
        <taxon>Bacteria</taxon>
        <taxon>Pseudomonadati</taxon>
        <taxon>Bacteroidota</taxon>
        <taxon>Flavobacteriia</taxon>
        <taxon>Flavobacteriales</taxon>
        <taxon>Flavobacteriaceae</taxon>
        <taxon>Flavobacterium</taxon>
    </lineage>
</organism>
<dbReference type="EMBL" id="JAHWYN010000039">
    <property type="protein sequence ID" value="MBW4362767.1"/>
    <property type="molecule type" value="Genomic_DNA"/>
</dbReference>
<dbReference type="Pfam" id="PF01152">
    <property type="entry name" value="Bac_globin"/>
    <property type="match status" value="1"/>
</dbReference>